<dbReference type="Pfam" id="PF20441">
    <property type="entry name" value="TerL_nuclease"/>
    <property type="match status" value="1"/>
</dbReference>
<dbReference type="PANTHER" id="PTHR41287">
    <property type="match status" value="1"/>
</dbReference>
<dbReference type="InterPro" id="IPR027417">
    <property type="entry name" value="P-loop_NTPase"/>
</dbReference>
<comment type="caution">
    <text evidence="3">The sequence shown here is derived from an EMBL/GenBank/DDBJ whole genome shotgun (WGS) entry which is preliminary data.</text>
</comment>
<dbReference type="RefSeq" id="WP_101354238.1">
    <property type="nucleotide sequence ID" value="NZ_PIQO01000007.1"/>
</dbReference>
<dbReference type="EMBL" id="PIQO01000007">
    <property type="protein sequence ID" value="PKR84872.1"/>
    <property type="molecule type" value="Genomic_DNA"/>
</dbReference>
<dbReference type="GO" id="GO:0004519">
    <property type="term" value="F:endonuclease activity"/>
    <property type="evidence" value="ECO:0007669"/>
    <property type="project" value="InterPro"/>
</dbReference>
<evidence type="ECO:0000313" key="3">
    <source>
        <dbReference type="EMBL" id="PKR84872.1"/>
    </source>
</evidence>
<dbReference type="InterPro" id="IPR046462">
    <property type="entry name" value="TerL_nuclease"/>
</dbReference>
<dbReference type="InterPro" id="IPR005021">
    <property type="entry name" value="Terminase_largesu-like"/>
</dbReference>
<evidence type="ECO:0000259" key="2">
    <source>
        <dbReference type="Pfam" id="PF20441"/>
    </source>
</evidence>
<keyword evidence="4" id="KW-1185">Reference proteome</keyword>
<sequence length="576" mass="66401">MTTTLRTSNGILNVLNKPSPTLLATWYAEQVVAGNIIACKAVILACQRHLNDLKKQGTEDFPWIFDEDLGHRPIRFIEKFCKPSKGNYKQLILQAWQHFCLGLLFGWIHKDTKLRRFKEGLIFVARKNGKTTVISGTANFGVSKDGENGADVILLANSMKQARLLFDESKKMILSSPQLKKHFRALRDAIYYDETNSKIEPQATDSDKLDGLNTHIGIFDEIHEYKDYKLINVIKNSRGSREQPLLIYITTAGYQLDGPLVEYYEQGIDVLNGVIDDDRTFYYLASLDDESEFDKPEMWIKANPNLGVSIKLQDMIEDWDKAKRIPAERNDFITKRFNLFVESSEQSFLDYEVIKRNNKVIDEKTLEGMSCIGGFDLSQTEDFTSAELEFPLDSGEVFVLSHSWIPERKVKMENENIPYRAWAKEGLLTICPGDYVDYRSIFDWFVEQSKRFSIELITYDPANAYRLVEDLKSYGFNTLAVRQGYITLSPALKDLKELFLDGNVIYNNNPLFRWFINNVKLVEDRNGNWLPTKLSRYRKIDGFAAFLNSHTEVMKRMVQPQGKGNIKFISVNDLFK</sequence>
<feature type="domain" description="Terminase large subunit-like ATPase" evidence="1">
    <location>
        <begin position="96"/>
        <end position="264"/>
    </location>
</feature>
<proteinExistence type="predicted"/>
<feature type="domain" description="Terminase large subunit-like endonuclease" evidence="2">
    <location>
        <begin position="275"/>
        <end position="553"/>
    </location>
</feature>
<dbReference type="InterPro" id="IPR046461">
    <property type="entry name" value="TerL_ATPase"/>
</dbReference>
<dbReference type="Proteomes" id="UP000233440">
    <property type="component" value="Unassembled WGS sequence"/>
</dbReference>
<dbReference type="OrthoDB" id="9760250at2"/>
<organism evidence="3 4">
    <name type="scientific">Heyndrickxia camelliae</name>
    <dbReference type="NCBI Taxonomy" id="1707093"/>
    <lineage>
        <taxon>Bacteria</taxon>
        <taxon>Bacillati</taxon>
        <taxon>Bacillota</taxon>
        <taxon>Bacilli</taxon>
        <taxon>Bacillales</taxon>
        <taxon>Bacillaceae</taxon>
        <taxon>Heyndrickxia</taxon>
    </lineage>
</organism>
<evidence type="ECO:0000259" key="1">
    <source>
        <dbReference type="Pfam" id="PF03354"/>
    </source>
</evidence>
<dbReference type="PANTHER" id="PTHR41287:SF1">
    <property type="entry name" value="PROTEIN YMFN"/>
    <property type="match status" value="1"/>
</dbReference>
<protein>
    <submittedName>
        <fullName evidence="3">Terminase large subunit</fullName>
    </submittedName>
</protein>
<reference evidence="3 4" key="1">
    <citation type="submission" date="2017-11" db="EMBL/GenBank/DDBJ databases">
        <title>Bacillus camelliae sp. nov., isolated from pu'er tea.</title>
        <authorList>
            <person name="Niu L."/>
        </authorList>
    </citation>
    <scope>NUCLEOTIDE SEQUENCE [LARGE SCALE GENOMIC DNA]</scope>
    <source>
        <strain evidence="3 4">7578-1</strain>
    </source>
</reference>
<dbReference type="Pfam" id="PF03354">
    <property type="entry name" value="TerL_ATPase"/>
    <property type="match status" value="1"/>
</dbReference>
<evidence type="ECO:0000313" key="4">
    <source>
        <dbReference type="Proteomes" id="UP000233440"/>
    </source>
</evidence>
<gene>
    <name evidence="3" type="ORF">CWO92_10880</name>
</gene>
<dbReference type="AlphaFoldDB" id="A0A2N3LJQ8"/>
<name>A0A2N3LJQ8_9BACI</name>
<accession>A0A2N3LJQ8</accession>
<dbReference type="Gene3D" id="3.40.50.300">
    <property type="entry name" value="P-loop containing nucleotide triphosphate hydrolases"/>
    <property type="match status" value="1"/>
</dbReference>